<dbReference type="GO" id="GO:0005886">
    <property type="term" value="C:plasma membrane"/>
    <property type="evidence" value="ECO:0000318"/>
    <property type="project" value="GO_Central"/>
</dbReference>
<organism evidence="9">
    <name type="scientific">Glycine max</name>
    <name type="common">Soybean</name>
    <name type="synonym">Glycine hispida</name>
    <dbReference type="NCBI Taxonomy" id="3847"/>
    <lineage>
        <taxon>Eukaryota</taxon>
        <taxon>Viridiplantae</taxon>
        <taxon>Streptophyta</taxon>
        <taxon>Embryophyta</taxon>
        <taxon>Tracheophyta</taxon>
        <taxon>Spermatophyta</taxon>
        <taxon>Magnoliopsida</taxon>
        <taxon>eudicotyledons</taxon>
        <taxon>Gunneridae</taxon>
        <taxon>Pentapetalae</taxon>
        <taxon>rosids</taxon>
        <taxon>fabids</taxon>
        <taxon>Fabales</taxon>
        <taxon>Fabaceae</taxon>
        <taxon>Papilionoideae</taxon>
        <taxon>50 kb inversion clade</taxon>
        <taxon>NPAAA clade</taxon>
        <taxon>indigoferoid/millettioid clade</taxon>
        <taxon>Phaseoleae</taxon>
        <taxon>Glycine</taxon>
        <taxon>Glycine subgen. Soja</taxon>
    </lineage>
</organism>
<evidence type="ECO:0000256" key="7">
    <source>
        <dbReference type="SAM" id="MobiDB-lite"/>
    </source>
</evidence>
<reference evidence="9" key="3">
    <citation type="submission" date="2018-07" db="EMBL/GenBank/DDBJ databases">
        <title>WGS assembly of Glycine max.</title>
        <authorList>
            <person name="Schmutz J."/>
            <person name="Cannon S."/>
            <person name="Schlueter J."/>
            <person name="Ma J."/>
            <person name="Mitros T."/>
            <person name="Nelson W."/>
            <person name="Hyten D."/>
            <person name="Song Q."/>
            <person name="Thelen J."/>
            <person name="Cheng J."/>
            <person name="Xu D."/>
            <person name="Hellsten U."/>
            <person name="May G."/>
            <person name="Yu Y."/>
            <person name="Sakurai T."/>
            <person name="Umezawa T."/>
            <person name="Bhattacharyya M."/>
            <person name="Sandhu D."/>
            <person name="Valliyodan B."/>
            <person name="Lindquist E."/>
            <person name="Peto M."/>
            <person name="Grant D."/>
            <person name="Shu S."/>
            <person name="Goodstein D."/>
            <person name="Barry K."/>
            <person name="Futrell-Griggs M."/>
            <person name="Abernathy B."/>
            <person name="Du J."/>
            <person name="Tian Z."/>
            <person name="Zhu L."/>
            <person name="Gill N."/>
            <person name="Joshi T."/>
            <person name="Libault M."/>
            <person name="Sethuraman A."/>
            <person name="Zhang X."/>
            <person name="Shinozaki K."/>
            <person name="Nguyen H."/>
            <person name="Wing R."/>
            <person name="Cregan P."/>
            <person name="Specht J."/>
            <person name="Grimwood J."/>
            <person name="Rokhsar D."/>
            <person name="Stacey G."/>
            <person name="Shoemaker R."/>
            <person name="Jackson S."/>
        </authorList>
    </citation>
    <scope>NUCLEOTIDE SEQUENCE</scope>
    <source>
        <tissue evidence="9">Callus</tissue>
    </source>
</reference>
<evidence type="ECO:0000256" key="2">
    <source>
        <dbReference type="ARBA" id="ARBA00007635"/>
    </source>
</evidence>
<feature type="transmembrane region" description="Helical" evidence="6">
    <location>
        <begin position="219"/>
        <end position="239"/>
    </location>
</feature>
<feature type="transmembrane region" description="Helical" evidence="6">
    <location>
        <begin position="91"/>
        <end position="114"/>
    </location>
</feature>
<dbReference type="EnsemblPlants" id="KRH57037">
    <property type="protein sequence ID" value="KRH57037"/>
    <property type="gene ID" value="GLYMA_05G035400"/>
</dbReference>
<keyword evidence="11" id="KW-1185">Reference proteome</keyword>
<dbReference type="InterPro" id="IPR000620">
    <property type="entry name" value="EamA_dom"/>
</dbReference>
<feature type="transmembrane region" description="Helical" evidence="6">
    <location>
        <begin position="324"/>
        <end position="342"/>
    </location>
</feature>
<evidence type="ECO:0000256" key="1">
    <source>
        <dbReference type="ARBA" id="ARBA00004141"/>
    </source>
</evidence>
<reference evidence="10" key="2">
    <citation type="submission" date="2018-02" db="UniProtKB">
        <authorList>
            <consortium name="EnsemblPlants"/>
        </authorList>
    </citation>
    <scope>IDENTIFICATION</scope>
    <source>
        <strain evidence="10">Williams 82</strain>
    </source>
</reference>
<name>A0A0R0JQM0_SOYBN</name>
<feature type="transmembrane region" description="Helical" evidence="6">
    <location>
        <begin position="185"/>
        <end position="204"/>
    </location>
</feature>
<reference evidence="9 10" key="1">
    <citation type="journal article" date="2010" name="Nature">
        <title>Genome sequence of the palaeopolyploid soybean.</title>
        <authorList>
            <person name="Schmutz J."/>
            <person name="Cannon S.B."/>
            <person name="Schlueter J."/>
            <person name="Ma J."/>
            <person name="Mitros T."/>
            <person name="Nelson W."/>
            <person name="Hyten D.L."/>
            <person name="Song Q."/>
            <person name="Thelen J.J."/>
            <person name="Cheng J."/>
            <person name="Xu D."/>
            <person name="Hellsten U."/>
            <person name="May G.D."/>
            <person name="Yu Y."/>
            <person name="Sakurai T."/>
            <person name="Umezawa T."/>
            <person name="Bhattacharyya M.K."/>
            <person name="Sandhu D."/>
            <person name="Valliyodan B."/>
            <person name="Lindquist E."/>
            <person name="Peto M."/>
            <person name="Grant D."/>
            <person name="Shu S."/>
            <person name="Goodstein D."/>
            <person name="Barry K."/>
            <person name="Futrell-Griggs M."/>
            <person name="Abernathy B."/>
            <person name="Du J."/>
            <person name="Tian Z."/>
            <person name="Zhu L."/>
            <person name="Gill N."/>
            <person name="Joshi T."/>
            <person name="Libault M."/>
            <person name="Sethuraman A."/>
            <person name="Zhang X.-C."/>
            <person name="Shinozaki K."/>
            <person name="Nguyen H.T."/>
            <person name="Wing R.A."/>
            <person name="Cregan P."/>
            <person name="Specht J."/>
            <person name="Grimwood J."/>
            <person name="Rokhsar D."/>
            <person name="Stacey G."/>
            <person name="Shoemaker R.C."/>
            <person name="Jackson S.A."/>
        </authorList>
    </citation>
    <scope>NUCLEOTIDE SEQUENCE</scope>
    <source>
        <strain evidence="10">cv. Williams 82</strain>
        <tissue evidence="9">Callus</tissue>
    </source>
</reference>
<dbReference type="InterPro" id="IPR030184">
    <property type="entry name" value="WAT1-related"/>
</dbReference>
<feature type="region of interest" description="Disordered" evidence="7">
    <location>
        <begin position="352"/>
        <end position="377"/>
    </location>
</feature>
<dbReference type="EMBL" id="CM000838">
    <property type="protein sequence ID" value="KRH57037.1"/>
    <property type="molecule type" value="Genomic_DNA"/>
</dbReference>
<accession>A0A0R0JQM0</accession>
<dbReference type="Pfam" id="PF00892">
    <property type="entry name" value="EamA"/>
    <property type="match status" value="2"/>
</dbReference>
<feature type="domain" description="EamA" evidence="8">
    <location>
        <begin position="188"/>
        <end position="308"/>
    </location>
</feature>
<feature type="domain" description="EamA" evidence="8">
    <location>
        <begin position="29"/>
        <end position="162"/>
    </location>
</feature>
<dbReference type="Proteomes" id="UP000008827">
    <property type="component" value="Chromosome 5"/>
</dbReference>
<keyword evidence="5 6" id="KW-0472">Membrane</keyword>
<feature type="transmembrane region" description="Helical" evidence="6">
    <location>
        <begin position="41"/>
        <end position="62"/>
    </location>
</feature>
<keyword evidence="4 6" id="KW-1133">Transmembrane helix</keyword>
<comment type="similarity">
    <text evidence="2 6">Belongs to the drug/metabolite transporter (DMT) superfamily. Plant drug/metabolite exporter (P-DME) (TC 2.A.7.4) family.</text>
</comment>
<feature type="transmembrane region" description="Helical" evidence="6">
    <location>
        <begin position="146"/>
        <end position="164"/>
    </location>
</feature>
<evidence type="ECO:0000256" key="6">
    <source>
        <dbReference type="RuleBase" id="RU363077"/>
    </source>
</evidence>
<dbReference type="InterPro" id="IPR037185">
    <property type="entry name" value="EmrE-like"/>
</dbReference>
<evidence type="ECO:0000313" key="10">
    <source>
        <dbReference type="EnsemblPlants" id="KRH57037"/>
    </source>
</evidence>
<dbReference type="AlphaFoldDB" id="A0A0R0JQM0"/>
<evidence type="ECO:0000256" key="5">
    <source>
        <dbReference type="ARBA" id="ARBA00023136"/>
    </source>
</evidence>
<dbReference type="InParanoid" id="A0A0R0JQM0"/>
<evidence type="ECO:0000313" key="11">
    <source>
        <dbReference type="Proteomes" id="UP000008827"/>
    </source>
</evidence>
<feature type="transmembrane region" description="Helical" evidence="6">
    <location>
        <begin position="251"/>
        <end position="273"/>
    </location>
</feature>
<evidence type="ECO:0000256" key="4">
    <source>
        <dbReference type="ARBA" id="ARBA00022989"/>
    </source>
</evidence>
<proteinExistence type="inferred from homology"/>
<evidence type="ECO:0000256" key="3">
    <source>
        <dbReference type="ARBA" id="ARBA00022692"/>
    </source>
</evidence>
<dbReference type="PANTHER" id="PTHR31218">
    <property type="entry name" value="WAT1-RELATED PROTEIN"/>
    <property type="match status" value="1"/>
</dbReference>
<feature type="transmembrane region" description="Helical" evidence="6">
    <location>
        <begin position="285"/>
        <end position="303"/>
    </location>
</feature>
<keyword evidence="3 6" id="KW-0812">Transmembrane</keyword>
<dbReference type="Gramene" id="KRH57037">
    <property type="protein sequence ID" value="KRH57037"/>
    <property type="gene ID" value="GLYMA_05G035400"/>
</dbReference>
<evidence type="ECO:0000259" key="8">
    <source>
        <dbReference type="Pfam" id="PF00892"/>
    </source>
</evidence>
<protein>
    <recommendedName>
        <fullName evidence="6">WAT1-related protein</fullName>
    </recommendedName>
</protein>
<dbReference type="GO" id="GO:0022857">
    <property type="term" value="F:transmembrane transporter activity"/>
    <property type="evidence" value="ECO:0007669"/>
    <property type="project" value="InterPro"/>
</dbReference>
<evidence type="ECO:0000313" key="9">
    <source>
        <dbReference type="EMBL" id="KRH57037.1"/>
    </source>
</evidence>
<gene>
    <name evidence="9" type="ORF">GLYMA_05G035400</name>
</gene>
<comment type="subcellular location">
    <subcellularLocation>
        <location evidence="1 6">Membrane</location>
        <topology evidence="1 6">Multi-pass membrane protein</topology>
    </subcellularLocation>
</comment>
<dbReference type="SUPFAM" id="SSF103481">
    <property type="entry name" value="Multidrug resistance efflux transporter EmrE"/>
    <property type="match status" value="1"/>
</dbReference>
<sequence length="377" mass="41115">MGVKRNLVEWTPFIAMATVECLDVELSTLSKAAMSRGMNHFVLVGYSNALATLILLPSPFFIDTQRKLLVLIRLFVVSRNHKTRPSLSFSLLCKFFLLGILGLTVMQNCVFTAIDYSSATLGSTTSNLSPAITFVLAVTPSSISKIKVIGAVLSISGALVVTLYKGSFIITFRIQPSLLDETSNWVIGGLVFAIASVSFAAWNITQAVILKEYSSQSTIIAYYCLFGTIQSEILSLFVVRDSNVWKISPNDKLICIFYSAIAGSAVTFSVTAWCIKRKGPVFVSMFKPAGIAIAAFSSVVFLCETLHFGSNLFQQSSSQISNCLLNRVLVIIAIGLYTLLWAQSKEENAEDLQVDRKSSPSAQASPLLESHQRNVLA</sequence>